<dbReference type="GO" id="GO:0005634">
    <property type="term" value="C:nucleus"/>
    <property type="evidence" value="ECO:0007669"/>
    <property type="project" value="UniProtKB-SubCell"/>
</dbReference>
<keyword evidence="6" id="KW-0539">Nucleus</keyword>
<evidence type="ECO:0000256" key="3">
    <source>
        <dbReference type="ARBA" id="ARBA00022741"/>
    </source>
</evidence>
<gene>
    <name evidence="11" type="ORF">Pcinc_034261</name>
</gene>
<keyword evidence="3" id="KW-0547">Nucleotide-binding</keyword>
<proteinExistence type="inferred from homology"/>
<dbReference type="Proteomes" id="UP001286313">
    <property type="component" value="Unassembled WGS sequence"/>
</dbReference>
<keyword evidence="4" id="KW-0067">ATP-binding</keyword>
<dbReference type="EMBL" id="JAWQEG010004964">
    <property type="protein sequence ID" value="KAK3859648.1"/>
    <property type="molecule type" value="Genomic_DNA"/>
</dbReference>
<accession>A0AAE1EQN5</accession>
<dbReference type="SUPFAM" id="SSF52540">
    <property type="entry name" value="P-loop containing nucleoside triphosphate hydrolases"/>
    <property type="match status" value="1"/>
</dbReference>
<evidence type="ECO:0000256" key="6">
    <source>
        <dbReference type="ARBA" id="ARBA00023242"/>
    </source>
</evidence>
<dbReference type="CDD" id="cd18140">
    <property type="entry name" value="HLD_clamp_RFC"/>
    <property type="match status" value="1"/>
</dbReference>
<feature type="region of interest" description="Disordered" evidence="9">
    <location>
        <begin position="886"/>
        <end position="928"/>
    </location>
</feature>
<dbReference type="InterPro" id="IPR003959">
    <property type="entry name" value="ATPase_AAA_core"/>
</dbReference>
<dbReference type="Pfam" id="PF00004">
    <property type="entry name" value="AAA"/>
    <property type="match status" value="1"/>
</dbReference>
<keyword evidence="7" id="KW-0131">Cell cycle</keyword>
<comment type="caution">
    <text evidence="11">The sequence shown here is derived from an EMBL/GenBank/DDBJ whole genome shotgun (WGS) entry which is preliminary data.</text>
</comment>
<dbReference type="CDD" id="cd00009">
    <property type="entry name" value="AAA"/>
    <property type="match status" value="1"/>
</dbReference>
<reference evidence="11" key="1">
    <citation type="submission" date="2023-10" db="EMBL/GenBank/DDBJ databases">
        <title>Genome assemblies of two species of porcelain crab, Petrolisthes cinctipes and Petrolisthes manimaculis (Anomura: Porcellanidae).</title>
        <authorList>
            <person name="Angst P."/>
        </authorList>
    </citation>
    <scope>NUCLEOTIDE SEQUENCE</scope>
    <source>
        <strain evidence="11">PB745_01</strain>
        <tissue evidence="11">Gill</tissue>
    </source>
</reference>
<keyword evidence="12" id="KW-1185">Reference proteome</keyword>
<dbReference type="InterPro" id="IPR027417">
    <property type="entry name" value="P-loop_NTPase"/>
</dbReference>
<evidence type="ECO:0000256" key="4">
    <source>
        <dbReference type="ARBA" id="ARBA00022840"/>
    </source>
</evidence>
<dbReference type="PANTHER" id="PTHR46765:SF1">
    <property type="entry name" value="P-LOOP CONTAINING NUCLEOSIDE TRIPHOSPHATE HYDROLASES SUPERFAMILY PROTEIN"/>
    <property type="match status" value="1"/>
</dbReference>
<feature type="compositionally biased region" description="Polar residues" evidence="9">
    <location>
        <begin position="84"/>
        <end position="93"/>
    </location>
</feature>
<dbReference type="AlphaFoldDB" id="A0AAE1EQN5"/>
<dbReference type="GO" id="GO:0005524">
    <property type="term" value="F:ATP binding"/>
    <property type="evidence" value="ECO:0007669"/>
    <property type="project" value="UniProtKB-KW"/>
</dbReference>
<evidence type="ECO:0000256" key="8">
    <source>
        <dbReference type="ARBA" id="ARBA00043975"/>
    </source>
</evidence>
<dbReference type="GO" id="GO:0016887">
    <property type="term" value="F:ATP hydrolysis activity"/>
    <property type="evidence" value="ECO:0007669"/>
    <property type="project" value="InterPro"/>
</dbReference>
<feature type="region of interest" description="Disordered" evidence="9">
    <location>
        <begin position="26"/>
        <end position="128"/>
    </location>
</feature>
<evidence type="ECO:0000256" key="2">
    <source>
        <dbReference type="ARBA" id="ARBA00022705"/>
    </source>
</evidence>
<comment type="similarity">
    <text evidence="8">Belongs to the activator 1 small subunits family. CTF18 subfamily.</text>
</comment>
<comment type="subcellular location">
    <subcellularLocation>
        <location evidence="1">Nucleus</location>
    </subcellularLocation>
</comment>
<evidence type="ECO:0000313" key="11">
    <source>
        <dbReference type="EMBL" id="KAK3859648.1"/>
    </source>
</evidence>
<evidence type="ECO:0000256" key="5">
    <source>
        <dbReference type="ARBA" id="ARBA00023125"/>
    </source>
</evidence>
<dbReference type="PANTHER" id="PTHR46765">
    <property type="entry name" value="P-LOOP CONTAINING NUCLEOSIDE TRIPHOSPHATE HYDROLASES SUPERFAMILY PROTEIN"/>
    <property type="match status" value="1"/>
</dbReference>
<dbReference type="GO" id="GO:0006260">
    <property type="term" value="P:DNA replication"/>
    <property type="evidence" value="ECO:0007669"/>
    <property type="project" value="UniProtKB-KW"/>
</dbReference>
<feature type="domain" description="AAA+ ATPase" evidence="10">
    <location>
        <begin position="395"/>
        <end position="532"/>
    </location>
</feature>
<dbReference type="SMART" id="SM00382">
    <property type="entry name" value="AAA"/>
    <property type="match status" value="1"/>
</dbReference>
<sequence length="1009" mass="114212">MDEFPDPEDEFELLHAQEMEAMREMEEFDVEEASRQAALIPPSFKRSLNFTSPTPPSRTTTSSPSSRTTTSSEPSNTTNGPPLSHTTTSQGTLLNDGGMSDNGVERQTQLGGTVTGGRKRPPPEDDGFEEALDILDQDDFATHRKKRSRPLVPMLGLSTLLGGQKSQDEQDEEDMLLIQRITELRNSLSKTEQHNIHHLDLQGISTALVNRVAPVAPHIHRHIPSSGDFQAVTTDTGRRFYLGRLEEDEWDARVAAVGARMGASTHLAVGGSYLQLKAQVEREQIRRDAQLAKRIRDEEDSGMESGVEEETEERESLWVEKFKPQHYLDLLSDESTNRMVLHWLKLWDKLVFGVDKKPKKQEKKKKDFQKDKFNKFGKKFGPEVIEELDDQNRPMQKVLLLAGPPGLGKTTLAHVLGRHAGYHTLEINASNDRSPEAFRTALETAATMRSVLGPSPRPNCLVMDEIDGAPAPSINLLVNMLTGKDMGRATKKGSKKKEATVLHRPVICICNDLYTPALRPLRQIALVVQFPPTHTARLAQRLLEITRKRDLRADLSVLMALCNKTENDIRSCLSVLQFVRSSRREVRLEDVMGAAVGQKDHQRSLFNMWSDIFSIPRQKKIRRNPLQEPLADVSDGTLPPMPDLNGDLSKVGEDTALSYRVQRILSTTHHAPFDKLTQGWFHNYLNIKTASLDNISRGLDWASFTDIQLAEVGHSQSWSLMAYLPYACVSYHLLFASHQWYKIQFPTQMNEIKQKQTKMENLITAMVNDMSPKTRAHLNPPSPSRMTCDLLPFLLHIIQPNLRPVNTQLYSKQERADLNALIDTMLAYNLTYTQERDQNGQYSFTLDPNIEEVVQFPNMKSERQLSYPMRQLISREVELERVRRAEARFTSTENETSTTSKDKRNPPSSKPQNEVAATANNPKSPLPNHLQKLQAKPFSKPGNVQGAVKKVVDGEIVQAPRDFFGRVIENPVNHQVKSTNNEIVKSDIWFRFKEGYSNAVRRTIRMKDL</sequence>
<dbReference type="Gene3D" id="3.40.50.300">
    <property type="entry name" value="P-loop containing nucleotide triphosphate hydrolases"/>
    <property type="match status" value="1"/>
</dbReference>
<evidence type="ECO:0000256" key="1">
    <source>
        <dbReference type="ARBA" id="ARBA00004123"/>
    </source>
</evidence>
<dbReference type="InterPro" id="IPR003593">
    <property type="entry name" value="AAA+_ATPase"/>
</dbReference>
<keyword evidence="5" id="KW-0238">DNA-binding</keyword>
<dbReference type="InterPro" id="IPR047854">
    <property type="entry name" value="RFC_lid"/>
</dbReference>
<evidence type="ECO:0000313" key="12">
    <source>
        <dbReference type="Proteomes" id="UP001286313"/>
    </source>
</evidence>
<evidence type="ECO:0000256" key="9">
    <source>
        <dbReference type="SAM" id="MobiDB-lite"/>
    </source>
</evidence>
<keyword evidence="2" id="KW-0235">DNA replication</keyword>
<name>A0AAE1EQN5_PETCI</name>
<protein>
    <recommendedName>
        <fullName evidence="10">AAA+ ATPase domain-containing protein</fullName>
    </recommendedName>
</protein>
<feature type="compositionally biased region" description="Low complexity" evidence="9">
    <location>
        <begin position="57"/>
        <end position="82"/>
    </location>
</feature>
<dbReference type="InterPro" id="IPR053016">
    <property type="entry name" value="CTF18-RFC_complex"/>
</dbReference>
<organism evidence="11 12">
    <name type="scientific">Petrolisthes cinctipes</name>
    <name type="common">Flat porcelain crab</name>
    <dbReference type="NCBI Taxonomy" id="88211"/>
    <lineage>
        <taxon>Eukaryota</taxon>
        <taxon>Metazoa</taxon>
        <taxon>Ecdysozoa</taxon>
        <taxon>Arthropoda</taxon>
        <taxon>Crustacea</taxon>
        <taxon>Multicrustacea</taxon>
        <taxon>Malacostraca</taxon>
        <taxon>Eumalacostraca</taxon>
        <taxon>Eucarida</taxon>
        <taxon>Decapoda</taxon>
        <taxon>Pleocyemata</taxon>
        <taxon>Anomura</taxon>
        <taxon>Galatheoidea</taxon>
        <taxon>Porcellanidae</taxon>
        <taxon>Petrolisthes</taxon>
    </lineage>
</organism>
<dbReference type="Gene3D" id="1.10.8.60">
    <property type="match status" value="1"/>
</dbReference>
<dbReference type="GO" id="GO:0003677">
    <property type="term" value="F:DNA binding"/>
    <property type="evidence" value="ECO:0007669"/>
    <property type="project" value="UniProtKB-KW"/>
</dbReference>
<evidence type="ECO:0000259" key="10">
    <source>
        <dbReference type="SMART" id="SM00382"/>
    </source>
</evidence>
<feature type="compositionally biased region" description="Low complexity" evidence="9">
    <location>
        <begin position="888"/>
        <end position="899"/>
    </location>
</feature>
<evidence type="ECO:0000256" key="7">
    <source>
        <dbReference type="ARBA" id="ARBA00023306"/>
    </source>
</evidence>